<name>A0ABW0MCA3_9BURK</name>
<dbReference type="EMBL" id="JBHSMT010000029">
    <property type="protein sequence ID" value="MFC5475789.1"/>
    <property type="molecule type" value="Genomic_DNA"/>
</dbReference>
<evidence type="ECO:0000313" key="2">
    <source>
        <dbReference type="Proteomes" id="UP001596045"/>
    </source>
</evidence>
<evidence type="ECO:0000313" key="1">
    <source>
        <dbReference type="EMBL" id="MFC5475789.1"/>
    </source>
</evidence>
<protein>
    <recommendedName>
        <fullName evidence="3">Immunity protein 35 domain-containing protein</fullName>
    </recommendedName>
</protein>
<evidence type="ECO:0008006" key="3">
    <source>
        <dbReference type="Google" id="ProtNLM"/>
    </source>
</evidence>
<comment type="caution">
    <text evidence="1">The sequence shown here is derived from an EMBL/GenBank/DDBJ whole genome shotgun (WGS) entry which is preliminary data.</text>
</comment>
<keyword evidence="2" id="KW-1185">Reference proteome</keyword>
<gene>
    <name evidence="1" type="ORF">ACFPM8_17645</name>
</gene>
<dbReference type="Proteomes" id="UP001596045">
    <property type="component" value="Unassembled WGS sequence"/>
</dbReference>
<organism evidence="1 2">
    <name type="scientific">Paraherbaspirillum soli</name>
    <dbReference type="NCBI Taxonomy" id="631222"/>
    <lineage>
        <taxon>Bacteria</taxon>
        <taxon>Pseudomonadati</taxon>
        <taxon>Pseudomonadota</taxon>
        <taxon>Betaproteobacteria</taxon>
        <taxon>Burkholderiales</taxon>
        <taxon>Oxalobacteraceae</taxon>
        <taxon>Paraherbaspirillum</taxon>
    </lineage>
</organism>
<accession>A0ABW0MCA3</accession>
<dbReference type="RefSeq" id="WP_378999416.1">
    <property type="nucleotide sequence ID" value="NZ_JBHSMT010000029.1"/>
</dbReference>
<proteinExistence type="predicted"/>
<reference evidence="2" key="1">
    <citation type="journal article" date="2019" name="Int. J. Syst. Evol. Microbiol.">
        <title>The Global Catalogue of Microorganisms (GCM) 10K type strain sequencing project: providing services to taxonomists for standard genome sequencing and annotation.</title>
        <authorList>
            <consortium name="The Broad Institute Genomics Platform"/>
            <consortium name="The Broad Institute Genome Sequencing Center for Infectious Disease"/>
            <person name="Wu L."/>
            <person name="Ma J."/>
        </authorList>
    </citation>
    <scope>NUCLEOTIDE SEQUENCE [LARGE SCALE GENOMIC DNA]</scope>
    <source>
        <strain evidence="2">JCM 17066</strain>
    </source>
</reference>
<sequence length="107" mass="12301">MVNIIHTTITFEQAKRLAEESASFFLSDFLKDAATPLLQEHYLEAEHCWMFFRNKDIAIPPDRPFCDGAYAISKKGNGSYIADLSDNPEKLQAYLQTMSNYFKQRGE</sequence>